<name>A0ABV6VXR6_9ACTN</name>
<evidence type="ECO:0000313" key="1">
    <source>
        <dbReference type="EMBL" id="MFC1418554.1"/>
    </source>
</evidence>
<protein>
    <submittedName>
        <fullName evidence="1">Uncharacterized protein</fullName>
    </submittedName>
</protein>
<reference evidence="1 2" key="1">
    <citation type="submission" date="2024-09" db="EMBL/GenBank/DDBJ databases">
        <authorList>
            <person name="Lee S.D."/>
        </authorList>
    </citation>
    <scope>NUCLEOTIDE SEQUENCE [LARGE SCALE GENOMIC DNA]</scope>
    <source>
        <strain evidence="1 2">N8-3</strain>
    </source>
</reference>
<evidence type="ECO:0000313" key="2">
    <source>
        <dbReference type="Proteomes" id="UP001592531"/>
    </source>
</evidence>
<dbReference type="EMBL" id="JBHFAB010000013">
    <property type="protein sequence ID" value="MFC1418554.1"/>
    <property type="molecule type" value="Genomic_DNA"/>
</dbReference>
<keyword evidence="2" id="KW-1185">Reference proteome</keyword>
<comment type="caution">
    <text evidence="1">The sequence shown here is derived from an EMBL/GenBank/DDBJ whole genome shotgun (WGS) entry which is preliminary data.</text>
</comment>
<dbReference type="Proteomes" id="UP001592531">
    <property type="component" value="Unassembled WGS sequence"/>
</dbReference>
<gene>
    <name evidence="1" type="ORF">ACEZDE_18210</name>
</gene>
<dbReference type="RefSeq" id="WP_380537350.1">
    <property type="nucleotide sequence ID" value="NZ_JBHFAB010000013.1"/>
</dbReference>
<sequence length="95" mass="10475">MSRYDDMPEAARQLLADFDEIDLAEMLAAANEANAVLRERVAELEVALVDIQGAPHHGCCPDHNWRGPGRDTSAEACKDIRQHEAETHGKEISHG</sequence>
<accession>A0ABV6VXR6</accession>
<organism evidence="1 2">
    <name type="scientific">Streptacidiphilus cavernicola</name>
    <dbReference type="NCBI Taxonomy" id="3342716"/>
    <lineage>
        <taxon>Bacteria</taxon>
        <taxon>Bacillati</taxon>
        <taxon>Actinomycetota</taxon>
        <taxon>Actinomycetes</taxon>
        <taxon>Kitasatosporales</taxon>
        <taxon>Streptomycetaceae</taxon>
        <taxon>Streptacidiphilus</taxon>
    </lineage>
</organism>
<proteinExistence type="predicted"/>